<dbReference type="AlphaFoldDB" id="A0A3P8KX87"/>
<dbReference type="EMBL" id="UZAN01047730">
    <property type="protein sequence ID" value="VDP85729.1"/>
    <property type="molecule type" value="Genomic_DNA"/>
</dbReference>
<evidence type="ECO:0000256" key="1">
    <source>
        <dbReference type="SAM" id="MobiDB-lite"/>
    </source>
</evidence>
<keyword evidence="3" id="KW-1185">Reference proteome</keyword>
<gene>
    <name evidence="2" type="ORF">ECPE_LOCUS9642</name>
</gene>
<evidence type="ECO:0000313" key="2">
    <source>
        <dbReference type="EMBL" id="VDP85729.1"/>
    </source>
</evidence>
<name>A0A3P8KX87_9TREM</name>
<dbReference type="SUPFAM" id="SSF53254">
    <property type="entry name" value="Phosphoglycerate mutase-like"/>
    <property type="match status" value="1"/>
</dbReference>
<protein>
    <submittedName>
        <fullName evidence="2">Uncharacterized protein</fullName>
    </submittedName>
</protein>
<dbReference type="Gene3D" id="3.40.50.1240">
    <property type="entry name" value="Phosphoglycerate mutase-like"/>
    <property type="match status" value="1"/>
</dbReference>
<feature type="region of interest" description="Disordered" evidence="1">
    <location>
        <begin position="148"/>
        <end position="167"/>
    </location>
</feature>
<proteinExistence type="predicted"/>
<dbReference type="InterPro" id="IPR029033">
    <property type="entry name" value="His_PPase_superfam"/>
</dbReference>
<reference evidence="2 3" key="1">
    <citation type="submission" date="2018-11" db="EMBL/GenBank/DDBJ databases">
        <authorList>
            <consortium name="Pathogen Informatics"/>
        </authorList>
    </citation>
    <scope>NUCLEOTIDE SEQUENCE [LARGE SCALE GENOMIC DNA]</scope>
    <source>
        <strain evidence="2 3">Egypt</strain>
    </source>
</reference>
<organism evidence="2 3">
    <name type="scientific">Echinostoma caproni</name>
    <dbReference type="NCBI Taxonomy" id="27848"/>
    <lineage>
        <taxon>Eukaryota</taxon>
        <taxon>Metazoa</taxon>
        <taxon>Spiralia</taxon>
        <taxon>Lophotrochozoa</taxon>
        <taxon>Platyhelminthes</taxon>
        <taxon>Trematoda</taxon>
        <taxon>Digenea</taxon>
        <taxon>Plagiorchiida</taxon>
        <taxon>Echinostomata</taxon>
        <taxon>Echinostomatoidea</taxon>
        <taxon>Echinostomatidae</taxon>
        <taxon>Echinostoma</taxon>
    </lineage>
</organism>
<evidence type="ECO:0000313" key="3">
    <source>
        <dbReference type="Proteomes" id="UP000272942"/>
    </source>
</evidence>
<sequence length="234" mass="26363">MEMKRKLKVILGVDRLVDDFRQEAFPGDCPIYFVRDDYLSRQRAKFPLPPGLDLLLPEMHRLSAEELCYELLGSKRLGVTSPVGHGACVSDDSVQDAQFRELYACHDSTLILLLLGLECFDGQWPPFAADIILELYCSSESPSLDLSRKGKPQLTECPDETPSLVEPELEQPIDPSDLWIRVLYLGRVVPLACLWKLNSVDVELTSDGYVPLSALVDRWSEALNYKPPPEVSQK</sequence>
<dbReference type="Proteomes" id="UP000272942">
    <property type="component" value="Unassembled WGS sequence"/>
</dbReference>
<dbReference type="OrthoDB" id="10257284at2759"/>
<accession>A0A3P8KX87</accession>